<dbReference type="Proteomes" id="UP001153620">
    <property type="component" value="Chromosome 1"/>
</dbReference>
<keyword evidence="1 2" id="KW-0732">Signal</keyword>
<accession>A0A9N9RI35</accession>
<protein>
    <submittedName>
        <fullName evidence="3">Uncharacterized protein</fullName>
    </submittedName>
</protein>
<dbReference type="EMBL" id="OU895877">
    <property type="protein sequence ID" value="CAG9797226.1"/>
    <property type="molecule type" value="Genomic_DNA"/>
</dbReference>
<evidence type="ECO:0000313" key="3">
    <source>
        <dbReference type="EMBL" id="CAG9797226.1"/>
    </source>
</evidence>
<feature type="signal peptide" evidence="2">
    <location>
        <begin position="1"/>
        <end position="17"/>
    </location>
</feature>
<dbReference type="Gene3D" id="2.70.220.10">
    <property type="entry name" value="Ganglioside GM2 activator"/>
    <property type="match status" value="1"/>
</dbReference>
<gene>
    <name evidence="3" type="ORF">CHIRRI_LOCUS226</name>
</gene>
<reference evidence="3" key="1">
    <citation type="submission" date="2022-01" db="EMBL/GenBank/DDBJ databases">
        <authorList>
            <person name="King R."/>
        </authorList>
    </citation>
    <scope>NUCLEOTIDE SEQUENCE</scope>
</reference>
<keyword evidence="4" id="KW-1185">Reference proteome</keyword>
<evidence type="ECO:0000256" key="2">
    <source>
        <dbReference type="SAM" id="SignalP"/>
    </source>
</evidence>
<dbReference type="InterPro" id="IPR036846">
    <property type="entry name" value="GM2-AP_sf"/>
</dbReference>
<reference evidence="3" key="2">
    <citation type="submission" date="2022-10" db="EMBL/GenBank/DDBJ databases">
        <authorList>
            <consortium name="ENA_rothamsted_submissions"/>
            <consortium name="culmorum"/>
            <person name="King R."/>
        </authorList>
    </citation>
    <scope>NUCLEOTIDE SEQUENCE</scope>
</reference>
<dbReference type="AlphaFoldDB" id="A0A9N9RI35"/>
<evidence type="ECO:0000313" key="4">
    <source>
        <dbReference type="Proteomes" id="UP001153620"/>
    </source>
</evidence>
<evidence type="ECO:0000256" key="1">
    <source>
        <dbReference type="ARBA" id="ARBA00022729"/>
    </source>
</evidence>
<organism evidence="3 4">
    <name type="scientific">Chironomus riparius</name>
    <dbReference type="NCBI Taxonomy" id="315576"/>
    <lineage>
        <taxon>Eukaryota</taxon>
        <taxon>Metazoa</taxon>
        <taxon>Ecdysozoa</taxon>
        <taxon>Arthropoda</taxon>
        <taxon>Hexapoda</taxon>
        <taxon>Insecta</taxon>
        <taxon>Pterygota</taxon>
        <taxon>Neoptera</taxon>
        <taxon>Endopterygota</taxon>
        <taxon>Diptera</taxon>
        <taxon>Nematocera</taxon>
        <taxon>Chironomoidea</taxon>
        <taxon>Chironomidae</taxon>
        <taxon>Chironominae</taxon>
        <taxon>Chironomus</taxon>
    </lineage>
</organism>
<feature type="chain" id="PRO_5040245506" evidence="2">
    <location>
        <begin position="18"/>
        <end position="178"/>
    </location>
</feature>
<proteinExistence type="predicted"/>
<sequence>MLLLVIVISFIFKYGETKMMMLLGESYKDCSKGPIKFLDWSEIEFVYENDTTYFINGKLKVYNAINPPWKMHYFIEKYDRGKWFTSMVDREIPDFCKVITDKKAPWHFVVDHLKRPSCPYAKNGVETFNMELVESALPSYYTFTMTGKYRVTFISTFTGEDGQPYDECQRLGFEMMPM</sequence>
<dbReference type="OrthoDB" id="7728951at2759"/>
<name>A0A9N9RI35_9DIPT</name>